<dbReference type="Proteomes" id="UP000001542">
    <property type="component" value="Unassembled WGS sequence"/>
</dbReference>
<dbReference type="SMR" id="A2ELY6"/>
<name>A2ELY6_TRIV3</name>
<sequence>MIFSLVHPQYRIIDPPFDKFTLEKKEFFRKTLSYLSYPPFETRQTEFKLREVAIQCKHINFVISGHIVSRLQLVSRQFIQKMFLYFDMTLFTDQEKEECAKTIAAVSNDVKIKADELISNYEKYVNPIYYLWYCSFLVKDYLNDCVLELYKYTKDFIECIQNGINLIWTKYRSKVFLDKRYWKGNFSNLFREYDKFSVKPDSFPPIYFGKIIDLQKRADLKGIPIYCTLVEEEETFIIKPHTENCQEIKRLPPFSNFAQF</sequence>
<dbReference type="EMBL" id="DS113426">
    <property type="protein sequence ID" value="EAY06325.1"/>
    <property type="molecule type" value="Genomic_DNA"/>
</dbReference>
<dbReference type="RefSeq" id="XP_001318548.1">
    <property type="nucleotide sequence ID" value="XM_001318513.1"/>
</dbReference>
<gene>
    <name evidence="1" type="ORF">TVAG_065820</name>
</gene>
<reference evidence="1" key="2">
    <citation type="journal article" date="2007" name="Science">
        <title>Draft genome sequence of the sexually transmitted pathogen Trichomonas vaginalis.</title>
        <authorList>
            <person name="Carlton J.M."/>
            <person name="Hirt R.P."/>
            <person name="Silva J.C."/>
            <person name="Delcher A.L."/>
            <person name="Schatz M."/>
            <person name="Zhao Q."/>
            <person name="Wortman J.R."/>
            <person name="Bidwell S.L."/>
            <person name="Alsmark U.C.M."/>
            <person name="Besteiro S."/>
            <person name="Sicheritz-Ponten T."/>
            <person name="Noel C.J."/>
            <person name="Dacks J.B."/>
            <person name="Foster P.G."/>
            <person name="Simillion C."/>
            <person name="Van de Peer Y."/>
            <person name="Miranda-Saavedra D."/>
            <person name="Barton G.J."/>
            <person name="Westrop G.D."/>
            <person name="Mueller S."/>
            <person name="Dessi D."/>
            <person name="Fiori P.L."/>
            <person name="Ren Q."/>
            <person name="Paulsen I."/>
            <person name="Zhang H."/>
            <person name="Bastida-Corcuera F.D."/>
            <person name="Simoes-Barbosa A."/>
            <person name="Brown M.T."/>
            <person name="Hayes R.D."/>
            <person name="Mukherjee M."/>
            <person name="Okumura C.Y."/>
            <person name="Schneider R."/>
            <person name="Smith A.J."/>
            <person name="Vanacova S."/>
            <person name="Villalvazo M."/>
            <person name="Haas B.J."/>
            <person name="Pertea M."/>
            <person name="Feldblyum T.V."/>
            <person name="Utterback T.R."/>
            <person name="Shu C.L."/>
            <person name="Osoegawa K."/>
            <person name="de Jong P.J."/>
            <person name="Hrdy I."/>
            <person name="Horvathova L."/>
            <person name="Zubacova Z."/>
            <person name="Dolezal P."/>
            <person name="Malik S.B."/>
            <person name="Logsdon J.M. Jr."/>
            <person name="Henze K."/>
            <person name="Gupta A."/>
            <person name="Wang C.C."/>
            <person name="Dunne R.L."/>
            <person name="Upcroft J.A."/>
            <person name="Upcroft P."/>
            <person name="White O."/>
            <person name="Salzberg S.L."/>
            <person name="Tang P."/>
            <person name="Chiu C.-H."/>
            <person name="Lee Y.-S."/>
            <person name="Embley T.M."/>
            <person name="Coombs G.H."/>
            <person name="Mottram J.C."/>
            <person name="Tachezy J."/>
            <person name="Fraser-Liggett C.M."/>
            <person name="Johnson P.J."/>
        </authorList>
    </citation>
    <scope>NUCLEOTIDE SEQUENCE [LARGE SCALE GENOMIC DNA]</scope>
    <source>
        <strain evidence="1">G3</strain>
    </source>
</reference>
<evidence type="ECO:0000313" key="2">
    <source>
        <dbReference type="Proteomes" id="UP000001542"/>
    </source>
</evidence>
<keyword evidence="2" id="KW-1185">Reference proteome</keyword>
<dbReference type="VEuPathDB" id="TrichDB:TVAG_065820"/>
<proteinExistence type="predicted"/>
<organism evidence="1 2">
    <name type="scientific">Trichomonas vaginalis (strain ATCC PRA-98 / G3)</name>
    <dbReference type="NCBI Taxonomy" id="412133"/>
    <lineage>
        <taxon>Eukaryota</taxon>
        <taxon>Metamonada</taxon>
        <taxon>Parabasalia</taxon>
        <taxon>Trichomonadida</taxon>
        <taxon>Trichomonadidae</taxon>
        <taxon>Trichomonas</taxon>
    </lineage>
</organism>
<accession>A2ELY6</accession>
<dbReference type="AlphaFoldDB" id="A2ELY6"/>
<dbReference type="InParanoid" id="A2ELY6"/>
<reference evidence="1" key="1">
    <citation type="submission" date="2006-10" db="EMBL/GenBank/DDBJ databases">
        <authorList>
            <person name="Amadeo P."/>
            <person name="Zhao Q."/>
            <person name="Wortman J."/>
            <person name="Fraser-Liggett C."/>
            <person name="Carlton J."/>
        </authorList>
    </citation>
    <scope>NUCLEOTIDE SEQUENCE</scope>
    <source>
        <strain evidence="1">G3</strain>
    </source>
</reference>
<dbReference type="KEGG" id="tva:4764200"/>
<protein>
    <submittedName>
        <fullName evidence="1">Uncharacterized protein</fullName>
    </submittedName>
</protein>
<dbReference type="VEuPathDB" id="TrichDB:TVAGG3_0988680"/>
<evidence type="ECO:0000313" key="1">
    <source>
        <dbReference type="EMBL" id="EAY06325.1"/>
    </source>
</evidence>